<sequence length="69" mass="7894">MIPAGAGQAEVASMLGLTKSYDALVSLLAEKRIYKLIQKWNEYFLGFFFGKKYQTGKTIRIFEYDHLIA</sequence>
<protein>
    <submittedName>
        <fullName evidence="1">Uncharacterized protein</fullName>
    </submittedName>
</protein>
<dbReference type="AlphaFoldDB" id="A0A1I7DDP6"/>
<proteinExistence type="predicted"/>
<evidence type="ECO:0000313" key="2">
    <source>
        <dbReference type="Proteomes" id="UP000199673"/>
    </source>
</evidence>
<dbReference type="Proteomes" id="UP000199673">
    <property type="component" value="Unassembled WGS sequence"/>
</dbReference>
<evidence type="ECO:0000313" key="1">
    <source>
        <dbReference type="EMBL" id="SFU09780.1"/>
    </source>
</evidence>
<name>A0A1I7DDP6_9BACT</name>
<keyword evidence="2" id="KW-1185">Reference proteome</keyword>
<dbReference type="EMBL" id="FPBF01000006">
    <property type="protein sequence ID" value="SFU09780.1"/>
    <property type="molecule type" value="Genomic_DNA"/>
</dbReference>
<gene>
    <name evidence="1" type="ORF">SAMN04489724_3929</name>
</gene>
<reference evidence="2" key="1">
    <citation type="submission" date="2016-10" db="EMBL/GenBank/DDBJ databases">
        <authorList>
            <person name="Varghese N."/>
            <person name="Submissions S."/>
        </authorList>
    </citation>
    <scope>NUCLEOTIDE SEQUENCE [LARGE SCALE GENOMIC DNA]</scope>
    <source>
        <strain evidence="2">DSM 23445</strain>
    </source>
</reference>
<organism evidence="1 2">
    <name type="scientific">Algoriphagus locisalis</name>
    <dbReference type="NCBI Taxonomy" id="305507"/>
    <lineage>
        <taxon>Bacteria</taxon>
        <taxon>Pseudomonadati</taxon>
        <taxon>Bacteroidota</taxon>
        <taxon>Cytophagia</taxon>
        <taxon>Cytophagales</taxon>
        <taxon>Cyclobacteriaceae</taxon>
        <taxon>Algoriphagus</taxon>
    </lineage>
</organism>
<accession>A0A1I7DDP6</accession>